<dbReference type="EMBL" id="VOBQ01000014">
    <property type="protein sequence ID" value="TWO69824.1"/>
    <property type="molecule type" value="Genomic_DNA"/>
</dbReference>
<organism evidence="2 3">
    <name type="scientific">Caenimonas sedimenti</name>
    <dbReference type="NCBI Taxonomy" id="2596921"/>
    <lineage>
        <taxon>Bacteria</taxon>
        <taxon>Pseudomonadati</taxon>
        <taxon>Pseudomonadota</taxon>
        <taxon>Betaproteobacteria</taxon>
        <taxon>Burkholderiales</taxon>
        <taxon>Comamonadaceae</taxon>
        <taxon>Caenimonas</taxon>
    </lineage>
</organism>
<gene>
    <name evidence="2" type="ORF">FN976_18585</name>
</gene>
<accession>A0A562ZNU6</accession>
<evidence type="ECO:0000313" key="3">
    <source>
        <dbReference type="Proteomes" id="UP000318199"/>
    </source>
</evidence>
<protein>
    <submittedName>
        <fullName evidence="2">Uncharacterized protein</fullName>
    </submittedName>
</protein>
<evidence type="ECO:0000256" key="1">
    <source>
        <dbReference type="SAM" id="SignalP"/>
    </source>
</evidence>
<dbReference type="RefSeq" id="WP_145894537.1">
    <property type="nucleotide sequence ID" value="NZ_VOBQ01000014.1"/>
</dbReference>
<name>A0A562ZNU6_9BURK</name>
<comment type="caution">
    <text evidence="2">The sequence shown here is derived from an EMBL/GenBank/DDBJ whole genome shotgun (WGS) entry which is preliminary data.</text>
</comment>
<feature type="signal peptide" evidence="1">
    <location>
        <begin position="1"/>
        <end position="24"/>
    </location>
</feature>
<reference evidence="2 3" key="1">
    <citation type="submission" date="2019-07" db="EMBL/GenBank/DDBJ databases">
        <title>Caenimonas sedimenti sp. nov., isolated from activated sludge.</title>
        <authorList>
            <person name="Xu J."/>
        </authorList>
    </citation>
    <scope>NUCLEOTIDE SEQUENCE [LARGE SCALE GENOMIC DNA]</scope>
    <source>
        <strain evidence="2 3">HX-9-20</strain>
    </source>
</reference>
<proteinExistence type="predicted"/>
<dbReference type="Proteomes" id="UP000318199">
    <property type="component" value="Unassembled WGS sequence"/>
</dbReference>
<sequence length="209" mass="22687">MPRFATILLLLLAATAAATVGAQAPRTDDYGGLASYPVPAVRGGPAEFRYCVVYAKRAWRVGGMVAEGKISLGQAKRWAGERLGKNAAMVEIADYDQLERGGFKTHHQMAAARFIRCANALKLNPQMQHGGNAEHCFRMIGALDIVARARAEGRPEEQARQELRTHRPDIKDETVESVVKLAFSGKTINEGSGVIEDAFSECFSRAGGR</sequence>
<evidence type="ECO:0000313" key="2">
    <source>
        <dbReference type="EMBL" id="TWO69824.1"/>
    </source>
</evidence>
<dbReference type="AlphaFoldDB" id="A0A562ZNU6"/>
<keyword evidence="3" id="KW-1185">Reference proteome</keyword>
<keyword evidence="1" id="KW-0732">Signal</keyword>
<feature type="chain" id="PRO_5021743388" evidence="1">
    <location>
        <begin position="25"/>
        <end position="209"/>
    </location>
</feature>